<name>A0A9K3HRH4_HELAN</name>
<proteinExistence type="predicted"/>
<dbReference type="EMBL" id="MNCJ02000326">
    <property type="protein sequence ID" value="KAF5783176.1"/>
    <property type="molecule type" value="Genomic_DNA"/>
</dbReference>
<dbReference type="Proteomes" id="UP000215914">
    <property type="component" value="Unassembled WGS sequence"/>
</dbReference>
<organism evidence="1 2">
    <name type="scientific">Helianthus annuus</name>
    <name type="common">Common sunflower</name>
    <dbReference type="NCBI Taxonomy" id="4232"/>
    <lineage>
        <taxon>Eukaryota</taxon>
        <taxon>Viridiplantae</taxon>
        <taxon>Streptophyta</taxon>
        <taxon>Embryophyta</taxon>
        <taxon>Tracheophyta</taxon>
        <taxon>Spermatophyta</taxon>
        <taxon>Magnoliopsida</taxon>
        <taxon>eudicotyledons</taxon>
        <taxon>Gunneridae</taxon>
        <taxon>Pentapetalae</taxon>
        <taxon>asterids</taxon>
        <taxon>campanulids</taxon>
        <taxon>Asterales</taxon>
        <taxon>Asteraceae</taxon>
        <taxon>Asteroideae</taxon>
        <taxon>Heliantheae alliance</taxon>
        <taxon>Heliantheae</taxon>
        <taxon>Helianthus</taxon>
    </lineage>
</organism>
<gene>
    <name evidence="1" type="ORF">HanXRQr2_Chr11g0504901</name>
</gene>
<reference evidence="1" key="2">
    <citation type="submission" date="2020-06" db="EMBL/GenBank/DDBJ databases">
        <title>Helianthus annuus Genome sequencing and assembly Release 2.</title>
        <authorList>
            <person name="Gouzy J."/>
            <person name="Langlade N."/>
            <person name="Munos S."/>
        </authorList>
    </citation>
    <scope>NUCLEOTIDE SEQUENCE</scope>
    <source>
        <tissue evidence="1">Leaves</tissue>
    </source>
</reference>
<reference evidence="1" key="1">
    <citation type="journal article" date="2017" name="Nature">
        <title>The sunflower genome provides insights into oil metabolism, flowering and Asterid evolution.</title>
        <authorList>
            <person name="Badouin H."/>
            <person name="Gouzy J."/>
            <person name="Grassa C.J."/>
            <person name="Murat F."/>
            <person name="Staton S.E."/>
            <person name="Cottret L."/>
            <person name="Lelandais-Briere C."/>
            <person name="Owens G.L."/>
            <person name="Carrere S."/>
            <person name="Mayjonade B."/>
            <person name="Legrand L."/>
            <person name="Gill N."/>
            <person name="Kane N.C."/>
            <person name="Bowers J.E."/>
            <person name="Hubner S."/>
            <person name="Bellec A."/>
            <person name="Berard A."/>
            <person name="Berges H."/>
            <person name="Blanchet N."/>
            <person name="Boniface M.C."/>
            <person name="Brunel D."/>
            <person name="Catrice O."/>
            <person name="Chaidir N."/>
            <person name="Claudel C."/>
            <person name="Donnadieu C."/>
            <person name="Faraut T."/>
            <person name="Fievet G."/>
            <person name="Helmstetter N."/>
            <person name="King M."/>
            <person name="Knapp S.J."/>
            <person name="Lai Z."/>
            <person name="Le Paslier M.C."/>
            <person name="Lippi Y."/>
            <person name="Lorenzon L."/>
            <person name="Mandel J.R."/>
            <person name="Marage G."/>
            <person name="Marchand G."/>
            <person name="Marquand E."/>
            <person name="Bret-Mestries E."/>
            <person name="Morien E."/>
            <person name="Nambeesan S."/>
            <person name="Nguyen T."/>
            <person name="Pegot-Espagnet P."/>
            <person name="Pouilly N."/>
            <person name="Raftis F."/>
            <person name="Sallet E."/>
            <person name="Schiex T."/>
            <person name="Thomas J."/>
            <person name="Vandecasteele C."/>
            <person name="Vares D."/>
            <person name="Vear F."/>
            <person name="Vautrin S."/>
            <person name="Crespi M."/>
            <person name="Mangin B."/>
            <person name="Burke J.M."/>
            <person name="Salse J."/>
            <person name="Munos S."/>
            <person name="Vincourt P."/>
            <person name="Rieseberg L.H."/>
            <person name="Langlade N.B."/>
        </authorList>
    </citation>
    <scope>NUCLEOTIDE SEQUENCE</scope>
    <source>
        <tissue evidence="1">Leaves</tissue>
    </source>
</reference>
<protein>
    <submittedName>
        <fullName evidence="1">Uncharacterized protein</fullName>
    </submittedName>
</protein>
<keyword evidence="2" id="KW-1185">Reference proteome</keyword>
<evidence type="ECO:0000313" key="1">
    <source>
        <dbReference type="EMBL" id="KAF5783176.1"/>
    </source>
</evidence>
<dbReference type="AlphaFoldDB" id="A0A9K3HRH4"/>
<evidence type="ECO:0000313" key="2">
    <source>
        <dbReference type="Proteomes" id="UP000215914"/>
    </source>
</evidence>
<comment type="caution">
    <text evidence="1">The sequence shown here is derived from an EMBL/GenBank/DDBJ whole genome shotgun (WGS) entry which is preliminary data.</text>
</comment>
<dbReference type="Gramene" id="mRNA:HanXRQr2_Chr11g0504901">
    <property type="protein sequence ID" value="mRNA:HanXRQr2_Chr11g0504901"/>
    <property type="gene ID" value="HanXRQr2_Chr11g0504901"/>
</dbReference>
<accession>A0A9K3HRH4</accession>
<sequence>MNISLKLIKLAICIAHIRDLDQKYSESPTIVQFWDESHKNKNTDEWASERAWLIGV</sequence>